<comment type="caution">
    <text evidence="2">The sequence shown here is derived from an EMBL/GenBank/DDBJ whole genome shotgun (WGS) entry which is preliminary data.</text>
</comment>
<reference evidence="2 3" key="1">
    <citation type="journal article" date="2017" name="Int. J. Syst. Evol. Microbiol.">
        <title>Bacillus mangrovi sp. nov., isolated from a sediment sample from a mangrove forest.</title>
        <authorList>
            <person name="Gupta V."/>
            <person name="Singh P.K."/>
            <person name="Korpole S."/>
            <person name="Tanuku N.R.S."/>
            <person name="Pinnaka A.K."/>
        </authorList>
    </citation>
    <scope>NUCLEOTIDE SEQUENCE [LARGE SCALE GENOMIC DNA]</scope>
    <source>
        <strain evidence="2 3">KCTC 33872</strain>
    </source>
</reference>
<name>A0A7X2S2K2_9BACI</name>
<keyword evidence="3" id="KW-1185">Reference proteome</keyword>
<dbReference type="AlphaFoldDB" id="A0A7X2S2K2"/>
<evidence type="ECO:0000313" key="2">
    <source>
        <dbReference type="EMBL" id="MTH52013.1"/>
    </source>
</evidence>
<evidence type="ECO:0000313" key="3">
    <source>
        <dbReference type="Proteomes" id="UP000434639"/>
    </source>
</evidence>
<gene>
    <name evidence="2" type="ORF">GKZ89_01235</name>
</gene>
<keyword evidence="1" id="KW-1133">Transmembrane helix</keyword>
<dbReference type="Proteomes" id="UP000434639">
    <property type="component" value="Unassembled WGS sequence"/>
</dbReference>
<feature type="transmembrane region" description="Helical" evidence="1">
    <location>
        <begin position="69"/>
        <end position="92"/>
    </location>
</feature>
<proteinExistence type="predicted"/>
<keyword evidence="1" id="KW-0472">Membrane</keyword>
<dbReference type="EMBL" id="WMIB01000001">
    <property type="protein sequence ID" value="MTH52013.1"/>
    <property type="molecule type" value="Genomic_DNA"/>
</dbReference>
<protein>
    <submittedName>
        <fullName evidence="2">Uncharacterized protein</fullName>
    </submittedName>
</protein>
<keyword evidence="1" id="KW-0812">Transmembrane</keyword>
<dbReference type="RefSeq" id="WP_155110562.1">
    <property type="nucleotide sequence ID" value="NZ_WMIB01000001.1"/>
</dbReference>
<feature type="transmembrane region" description="Helical" evidence="1">
    <location>
        <begin position="36"/>
        <end position="57"/>
    </location>
</feature>
<evidence type="ECO:0000256" key="1">
    <source>
        <dbReference type="SAM" id="Phobius"/>
    </source>
</evidence>
<sequence>MLFFIICVLGIISTVSALLVKKELEKLFYKGKSQVLFHLLNLYFVSLLISFSDIVFYSKFHEFNGFSMYFFEMINVSLLYFPFYLLAAWMFAKYVKSLKKYDVRGNLLVIKPKYLSRKQLP</sequence>
<organism evidence="2 3">
    <name type="scientific">Metabacillus mangrovi</name>
    <dbReference type="NCBI Taxonomy" id="1491830"/>
    <lineage>
        <taxon>Bacteria</taxon>
        <taxon>Bacillati</taxon>
        <taxon>Bacillota</taxon>
        <taxon>Bacilli</taxon>
        <taxon>Bacillales</taxon>
        <taxon>Bacillaceae</taxon>
        <taxon>Metabacillus</taxon>
    </lineage>
</organism>
<dbReference type="OrthoDB" id="2885800at2"/>
<accession>A0A7X2S2K2</accession>